<accession>A0A383TVL6</accession>
<evidence type="ECO:0000313" key="11">
    <source>
        <dbReference type="EMBL" id="SZD70951.1"/>
    </source>
</evidence>
<dbReference type="UniPathway" id="UPA00391"/>
<dbReference type="SUPFAM" id="SSF55620">
    <property type="entry name" value="Tetrahydrobiopterin biosynthesis enzymes-like"/>
    <property type="match status" value="1"/>
</dbReference>
<dbReference type="InterPro" id="IPR038418">
    <property type="entry name" value="6-PTP_synth/QueD_sf"/>
</dbReference>
<evidence type="ECO:0000256" key="5">
    <source>
        <dbReference type="ARBA" id="ARBA00018141"/>
    </source>
</evidence>
<dbReference type="RefSeq" id="WP_119057008.1">
    <property type="nucleotide sequence ID" value="NZ_UNSC01000001.1"/>
</dbReference>
<evidence type="ECO:0000256" key="8">
    <source>
        <dbReference type="ARBA" id="ARBA00023239"/>
    </source>
</evidence>
<keyword evidence="8" id="KW-0456">Lyase</keyword>
<dbReference type="AlphaFoldDB" id="A0A383TVL6"/>
<evidence type="ECO:0000256" key="1">
    <source>
        <dbReference type="ARBA" id="ARBA00001947"/>
    </source>
</evidence>
<dbReference type="PANTHER" id="PTHR12589">
    <property type="entry name" value="PYRUVOYL TETRAHYDROBIOPTERIN SYNTHASE"/>
    <property type="match status" value="1"/>
</dbReference>
<reference evidence="11 12" key="1">
    <citation type="submission" date="2018-09" db="EMBL/GenBank/DDBJ databases">
        <authorList>
            <consortium name="Pathogen Informatics"/>
        </authorList>
    </citation>
    <scope>NUCLEOTIDE SEQUENCE [LARGE SCALE GENOMIC DNA]</scope>
    <source>
        <strain evidence="11 12">OH-22767</strain>
    </source>
</reference>
<evidence type="ECO:0000256" key="7">
    <source>
        <dbReference type="ARBA" id="ARBA00022833"/>
    </source>
</evidence>
<comment type="pathway">
    <text evidence="2">Purine metabolism; 7-cyano-7-deazaguanine biosynthesis.</text>
</comment>
<dbReference type="GO" id="GO:0070497">
    <property type="term" value="F:6-carboxytetrahydropterin synthase activity"/>
    <property type="evidence" value="ECO:0007669"/>
    <property type="project" value="UniProtKB-EC"/>
</dbReference>
<dbReference type="Proteomes" id="UP000262142">
    <property type="component" value="Unassembled WGS sequence"/>
</dbReference>
<name>A0A383TVL6_9FLAO</name>
<keyword evidence="7" id="KW-0862">Zinc</keyword>
<dbReference type="OrthoDB" id="9804698at2"/>
<evidence type="ECO:0000256" key="3">
    <source>
        <dbReference type="ARBA" id="ARBA00008900"/>
    </source>
</evidence>
<dbReference type="Gene3D" id="3.30.479.10">
    <property type="entry name" value="6-pyruvoyl tetrahydropterin synthase/QueD"/>
    <property type="match status" value="1"/>
</dbReference>
<keyword evidence="6" id="KW-0479">Metal-binding</keyword>
<dbReference type="Pfam" id="PF01242">
    <property type="entry name" value="PTPS"/>
    <property type="match status" value="1"/>
</dbReference>
<comment type="cofactor">
    <cofactor evidence="1">
        <name>Zn(2+)</name>
        <dbReference type="ChEBI" id="CHEBI:29105"/>
    </cofactor>
</comment>
<dbReference type="EMBL" id="UNSC01000001">
    <property type="protein sequence ID" value="SZD70951.1"/>
    <property type="molecule type" value="Genomic_DNA"/>
</dbReference>
<comment type="similarity">
    <text evidence="3">Belongs to the PTPS family. QueD subfamily.</text>
</comment>
<dbReference type="GO" id="GO:0046872">
    <property type="term" value="F:metal ion binding"/>
    <property type="evidence" value="ECO:0007669"/>
    <property type="project" value="UniProtKB-KW"/>
</dbReference>
<organism evidence="11 12">
    <name type="scientific">Candidatus Ornithobacterium hominis</name>
    <dbReference type="NCBI Taxonomy" id="2497989"/>
    <lineage>
        <taxon>Bacteria</taxon>
        <taxon>Pseudomonadati</taxon>
        <taxon>Bacteroidota</taxon>
        <taxon>Flavobacteriia</taxon>
        <taxon>Flavobacteriales</taxon>
        <taxon>Weeksellaceae</taxon>
        <taxon>Ornithobacterium</taxon>
    </lineage>
</organism>
<comment type="catalytic activity">
    <reaction evidence="10">
        <text>7,8-dihydroneopterin 3'-triphosphate + H2O = 6-carboxy-5,6,7,8-tetrahydropterin + triphosphate + acetaldehyde + 2 H(+)</text>
        <dbReference type="Rhea" id="RHEA:27966"/>
        <dbReference type="ChEBI" id="CHEBI:15343"/>
        <dbReference type="ChEBI" id="CHEBI:15377"/>
        <dbReference type="ChEBI" id="CHEBI:15378"/>
        <dbReference type="ChEBI" id="CHEBI:18036"/>
        <dbReference type="ChEBI" id="CHEBI:58462"/>
        <dbReference type="ChEBI" id="CHEBI:61032"/>
        <dbReference type="EC" id="4.1.2.50"/>
    </reaction>
</comment>
<dbReference type="PANTHER" id="PTHR12589:SF7">
    <property type="entry name" value="6-PYRUVOYL TETRAHYDROBIOPTERIN SYNTHASE"/>
    <property type="match status" value="1"/>
</dbReference>
<evidence type="ECO:0000256" key="9">
    <source>
        <dbReference type="ARBA" id="ARBA00031449"/>
    </source>
</evidence>
<evidence type="ECO:0000256" key="4">
    <source>
        <dbReference type="ARBA" id="ARBA00012982"/>
    </source>
</evidence>
<gene>
    <name evidence="11" type="ORF">SAMEA104719789_00042</name>
</gene>
<evidence type="ECO:0000256" key="2">
    <source>
        <dbReference type="ARBA" id="ARBA00005061"/>
    </source>
</evidence>
<evidence type="ECO:0000256" key="6">
    <source>
        <dbReference type="ARBA" id="ARBA00022723"/>
    </source>
</evidence>
<evidence type="ECO:0000256" key="10">
    <source>
        <dbReference type="ARBA" id="ARBA00048807"/>
    </source>
</evidence>
<keyword evidence="12" id="KW-1185">Reference proteome</keyword>
<dbReference type="EC" id="4.1.2.50" evidence="4"/>
<sequence length="151" mass="17214">MKKVRVTKIFNFETSHALFGYDGKCKNIHGHSYKLFVTVLGEPVQEQTDSKNGMLIDFGELKKIVKELIVDPFDHAIILNQNSPHAALGDKLKQENHDVIMLDYQPTCENMLIHFAGILKKALPDEVELVKLKLFETENSYGEWLASDNIK</sequence>
<evidence type="ECO:0000313" key="12">
    <source>
        <dbReference type="Proteomes" id="UP000262142"/>
    </source>
</evidence>
<dbReference type="InterPro" id="IPR007115">
    <property type="entry name" value="6-PTP_synth/QueD"/>
</dbReference>
<protein>
    <recommendedName>
        <fullName evidence="5">6-carboxy-5,6,7,8-tetrahydropterin synthase</fullName>
        <ecNumber evidence="4">4.1.2.50</ecNumber>
    </recommendedName>
    <alternativeName>
        <fullName evidence="9">Queuosine biosynthesis protein QueD</fullName>
    </alternativeName>
</protein>
<proteinExistence type="inferred from homology"/>